<dbReference type="SUPFAM" id="SSF51182">
    <property type="entry name" value="RmlC-like cupins"/>
    <property type="match status" value="1"/>
</dbReference>
<gene>
    <name evidence="4" type="ORF">KHY36_13370</name>
</gene>
<organism evidence="4 5">
    <name type="scientific">Subdoligranulum variabile</name>
    <dbReference type="NCBI Taxonomy" id="214851"/>
    <lineage>
        <taxon>Bacteria</taxon>
        <taxon>Bacillati</taxon>
        <taxon>Bacillota</taxon>
        <taxon>Clostridia</taxon>
        <taxon>Eubacteriales</taxon>
        <taxon>Oscillospiraceae</taxon>
        <taxon>Subdoligranulum</taxon>
    </lineage>
</organism>
<name>A0A943DD09_9FIRM</name>
<dbReference type="InterPro" id="IPR011051">
    <property type="entry name" value="RmlC_Cupin_sf"/>
</dbReference>
<evidence type="ECO:0000313" key="4">
    <source>
        <dbReference type="EMBL" id="MBS5333503.1"/>
    </source>
</evidence>
<reference evidence="4" key="1">
    <citation type="submission" date="2021-02" db="EMBL/GenBank/DDBJ databases">
        <title>Infant gut strain persistence is associated with maternal origin, phylogeny, and functional potential including surface adhesion and iron acquisition.</title>
        <authorList>
            <person name="Lou Y.C."/>
        </authorList>
    </citation>
    <scope>NUCLEOTIDE SEQUENCE</scope>
    <source>
        <strain evidence="4">L3_101_000M1_dasL3_101_000M1_concoct_87</strain>
    </source>
</reference>
<evidence type="ECO:0000259" key="3">
    <source>
        <dbReference type="Pfam" id="PF21621"/>
    </source>
</evidence>
<accession>A0A943DD09</accession>
<dbReference type="AlphaFoldDB" id="A0A943DD09"/>
<feature type="domain" description="Mannose-6-phosphate isomerase cupin" evidence="3">
    <location>
        <begin position="16"/>
        <end position="88"/>
    </location>
</feature>
<dbReference type="EMBL" id="JAGZGG010000044">
    <property type="protein sequence ID" value="MBS5333503.1"/>
    <property type="molecule type" value="Genomic_DNA"/>
</dbReference>
<comment type="caution">
    <text evidence="4">The sequence shown here is derived from an EMBL/GenBank/DDBJ whole genome shotgun (WGS) entry which is preliminary data.</text>
</comment>
<evidence type="ECO:0000256" key="1">
    <source>
        <dbReference type="ARBA" id="ARBA00029741"/>
    </source>
</evidence>
<evidence type="ECO:0000313" key="5">
    <source>
        <dbReference type="Proteomes" id="UP000759273"/>
    </source>
</evidence>
<dbReference type="Pfam" id="PF21621">
    <property type="entry name" value="MPI_cupin_dom"/>
    <property type="match status" value="1"/>
</dbReference>
<proteinExistence type="predicted"/>
<dbReference type="Gene3D" id="2.60.120.10">
    <property type="entry name" value="Jelly Rolls"/>
    <property type="match status" value="1"/>
</dbReference>
<evidence type="ECO:0000256" key="2">
    <source>
        <dbReference type="ARBA" id="ARBA00030762"/>
    </source>
</evidence>
<sequence length="89" mass="9466">MTLRTPPQKQDFGGHLAQCEYFTVDVKNGDFNGTAGEKSFVSLLITDGAGTLTCGGETVNVQKGESYFLPANSGHYTVQGNCQTLVTCV</sequence>
<protein>
    <recommendedName>
        <fullName evidence="1">Phosphohexomutase</fullName>
    </recommendedName>
    <alternativeName>
        <fullName evidence="2">Phosphomannose isomerase</fullName>
    </alternativeName>
</protein>
<dbReference type="InterPro" id="IPR014710">
    <property type="entry name" value="RmlC-like_jellyroll"/>
</dbReference>
<dbReference type="InterPro" id="IPR049071">
    <property type="entry name" value="MPI_cupin_dom"/>
</dbReference>
<dbReference type="Proteomes" id="UP000759273">
    <property type="component" value="Unassembled WGS sequence"/>
</dbReference>